<dbReference type="Pfam" id="PF02687">
    <property type="entry name" value="FtsX"/>
    <property type="match status" value="2"/>
</dbReference>
<feature type="transmembrane region" description="Helical" evidence="7">
    <location>
        <begin position="252"/>
        <end position="275"/>
    </location>
</feature>
<dbReference type="InterPro" id="IPR050250">
    <property type="entry name" value="Macrolide_Exporter_MacB"/>
</dbReference>
<feature type="transmembrane region" description="Helical" evidence="7">
    <location>
        <begin position="758"/>
        <end position="781"/>
    </location>
</feature>
<keyword evidence="5 7" id="KW-0472">Membrane</keyword>
<protein>
    <submittedName>
        <fullName evidence="9">FtsX-like permease family protein</fullName>
    </submittedName>
</protein>
<evidence type="ECO:0000256" key="1">
    <source>
        <dbReference type="ARBA" id="ARBA00004651"/>
    </source>
</evidence>
<feature type="transmembrane region" description="Helical" evidence="7">
    <location>
        <begin position="714"/>
        <end position="738"/>
    </location>
</feature>
<name>A0A923SRX3_9FIRM</name>
<keyword evidence="4 7" id="KW-1133">Transmembrane helix</keyword>
<dbReference type="GO" id="GO:0005886">
    <property type="term" value="C:plasma membrane"/>
    <property type="evidence" value="ECO:0007669"/>
    <property type="project" value="UniProtKB-SubCell"/>
</dbReference>
<accession>A0A923SRX3</accession>
<feature type="transmembrane region" description="Helical" evidence="7">
    <location>
        <begin position="333"/>
        <end position="356"/>
    </location>
</feature>
<feature type="domain" description="ABC3 transporter permease C-terminal" evidence="8">
    <location>
        <begin position="256"/>
        <end position="364"/>
    </location>
</feature>
<dbReference type="PANTHER" id="PTHR30572">
    <property type="entry name" value="MEMBRANE COMPONENT OF TRANSPORTER-RELATED"/>
    <property type="match status" value="1"/>
</dbReference>
<feature type="transmembrane region" description="Helical" evidence="7">
    <location>
        <begin position="665"/>
        <end position="693"/>
    </location>
</feature>
<evidence type="ECO:0000313" key="10">
    <source>
        <dbReference type="Proteomes" id="UP000602647"/>
    </source>
</evidence>
<comment type="caution">
    <text evidence="9">The sequence shown here is derived from an EMBL/GenBank/DDBJ whole genome shotgun (WGS) entry which is preliminary data.</text>
</comment>
<evidence type="ECO:0000259" key="8">
    <source>
        <dbReference type="Pfam" id="PF02687"/>
    </source>
</evidence>
<feature type="transmembrane region" description="Helical" evidence="7">
    <location>
        <begin position="410"/>
        <end position="432"/>
    </location>
</feature>
<sequence length="796" mass="88781">MYETQNKRVIGHLAKADLKSKKMGNLFIAITIILAASLLMVMGLFSGSVKLDMQRKLVSAQDVIYQNVNKEQIGNLRQDSRISYMTLDKLGQQMEVDDYIIWQVYYDGSSETIKTMELVEGKLPQQEKEVVVSKAYIEKLGKEAKVGMKISVPLLSGETEEYVVSGFIKAVKNSNLYPIVHSKAYAETGSALKDIRYDALAKIDGSTGMSQAEFLDTVRDIGEQAGVPRAQVNENNNFLETLPEGKFTGNTLTMAIIGVIILAAAVMVIYSIFYISISGKTREYGQLRTLGMTRKQIRKFVRREGMILAARAVPAGIVLGGIVSFLIRPGGFSFTRAAVMAVVAFAVILLTILISVMKPAKMAASVSPVEAVRYSTYTGESGQKKTARLQRKITPFSLARMNTARNRKKTFITMLSLGIGGVLFIGVMTYAASVDSDQYVRTGQFQLGEFTVSLSGNATQTARHGAAEVQLDNPLTREVEDEMMEIPGVKQIHKIRSAYVSYDYKDQARQEDMVTPFTKSEFSELKECLTEGALDYRELLSGNQIVIRANDQVEEIYGWRFQPGDKVTIHYYDGEEFFKTYEIAGAVKGFKDGLTNGWFLLPQQVLTETLPGVDLTDTFVVETREGQRDKVEEPLGEIVDAHPQLSMSTLRQQEAQSRDMWNQTILILVSIVLFIICFSMINLVNTLISNFMSQKTELAMLQSIGMSGKQIQKMIIGEGLILAVGNIFISILFGSLAGYGVCRLMENLGASYMDYQFPLMYCLIYAAVVLLVPCVIAFFMIRRFRKESLMERLREV</sequence>
<feature type="transmembrane region" description="Helical" evidence="7">
    <location>
        <begin position="25"/>
        <end position="45"/>
    </location>
</feature>
<evidence type="ECO:0000256" key="5">
    <source>
        <dbReference type="ARBA" id="ARBA00023136"/>
    </source>
</evidence>
<evidence type="ECO:0000256" key="2">
    <source>
        <dbReference type="ARBA" id="ARBA00022475"/>
    </source>
</evidence>
<organism evidence="9 10">
    <name type="scientific">Zhenpiania hominis</name>
    <dbReference type="NCBI Taxonomy" id="2763644"/>
    <lineage>
        <taxon>Bacteria</taxon>
        <taxon>Bacillati</taxon>
        <taxon>Bacillota</taxon>
        <taxon>Clostridia</taxon>
        <taxon>Peptostreptococcales</taxon>
        <taxon>Anaerovoracaceae</taxon>
        <taxon>Zhenpiania</taxon>
    </lineage>
</organism>
<dbReference type="RefSeq" id="WP_187304136.1">
    <property type="nucleotide sequence ID" value="NZ_JACRYT010000024.1"/>
</dbReference>
<evidence type="ECO:0000256" key="3">
    <source>
        <dbReference type="ARBA" id="ARBA00022692"/>
    </source>
</evidence>
<evidence type="ECO:0000256" key="6">
    <source>
        <dbReference type="ARBA" id="ARBA00038076"/>
    </source>
</evidence>
<keyword evidence="3 7" id="KW-0812">Transmembrane</keyword>
<feature type="transmembrane region" description="Helical" evidence="7">
    <location>
        <begin position="308"/>
        <end position="327"/>
    </location>
</feature>
<dbReference type="InterPro" id="IPR003838">
    <property type="entry name" value="ABC3_permease_C"/>
</dbReference>
<keyword evidence="2" id="KW-1003">Cell membrane</keyword>
<dbReference type="GO" id="GO:0022857">
    <property type="term" value="F:transmembrane transporter activity"/>
    <property type="evidence" value="ECO:0007669"/>
    <property type="project" value="TreeGrafter"/>
</dbReference>
<dbReference type="AlphaFoldDB" id="A0A923SRX3"/>
<reference evidence="9" key="1">
    <citation type="submission" date="2020-08" db="EMBL/GenBank/DDBJ databases">
        <title>Genome public.</title>
        <authorList>
            <person name="Liu C."/>
            <person name="Sun Q."/>
        </authorList>
    </citation>
    <scope>NUCLEOTIDE SEQUENCE</scope>
    <source>
        <strain evidence="9">BX12</strain>
    </source>
</reference>
<keyword evidence="10" id="KW-1185">Reference proteome</keyword>
<dbReference type="EMBL" id="JACRYT010000024">
    <property type="protein sequence ID" value="MBC6681040.1"/>
    <property type="molecule type" value="Genomic_DNA"/>
</dbReference>
<evidence type="ECO:0000256" key="4">
    <source>
        <dbReference type="ARBA" id="ARBA00022989"/>
    </source>
</evidence>
<gene>
    <name evidence="9" type="ORF">H9L42_14545</name>
</gene>
<dbReference type="PANTHER" id="PTHR30572:SF4">
    <property type="entry name" value="ABC TRANSPORTER PERMEASE YTRF"/>
    <property type="match status" value="1"/>
</dbReference>
<dbReference type="Proteomes" id="UP000602647">
    <property type="component" value="Unassembled WGS sequence"/>
</dbReference>
<feature type="domain" description="ABC3 transporter permease C-terminal" evidence="8">
    <location>
        <begin position="670"/>
        <end position="788"/>
    </location>
</feature>
<comment type="similarity">
    <text evidence="6">Belongs to the ABC-4 integral membrane protein family.</text>
</comment>
<comment type="subcellular location">
    <subcellularLocation>
        <location evidence="1">Cell membrane</location>
        <topology evidence="1">Multi-pass membrane protein</topology>
    </subcellularLocation>
</comment>
<evidence type="ECO:0000313" key="9">
    <source>
        <dbReference type="EMBL" id="MBC6681040.1"/>
    </source>
</evidence>
<proteinExistence type="inferred from homology"/>
<evidence type="ECO:0000256" key="7">
    <source>
        <dbReference type="SAM" id="Phobius"/>
    </source>
</evidence>